<dbReference type="EMBL" id="SJDT01000010">
    <property type="protein sequence ID" value="TBW20740.1"/>
    <property type="molecule type" value="Genomic_DNA"/>
</dbReference>
<protein>
    <submittedName>
        <fullName evidence="1">Uncharacterized protein</fullName>
    </submittedName>
</protein>
<dbReference type="RefSeq" id="WP_131282438.1">
    <property type="nucleotide sequence ID" value="NZ_JBHSLR010000003.1"/>
</dbReference>
<accession>A0A4Q9V054</accession>
<organism evidence="1 2">
    <name type="scientific">Arcanobacterium bovis</name>
    <dbReference type="NCBI Taxonomy" id="2529275"/>
    <lineage>
        <taxon>Bacteria</taxon>
        <taxon>Bacillati</taxon>
        <taxon>Actinomycetota</taxon>
        <taxon>Actinomycetes</taxon>
        <taxon>Actinomycetales</taxon>
        <taxon>Actinomycetaceae</taxon>
        <taxon>Arcanobacterium</taxon>
    </lineage>
</organism>
<gene>
    <name evidence="1" type="ORF">EZJ44_08335</name>
</gene>
<dbReference type="Proteomes" id="UP000293036">
    <property type="component" value="Unassembled WGS sequence"/>
</dbReference>
<evidence type="ECO:0000313" key="1">
    <source>
        <dbReference type="EMBL" id="TBW20740.1"/>
    </source>
</evidence>
<proteinExistence type="predicted"/>
<comment type="caution">
    <text evidence="1">The sequence shown here is derived from an EMBL/GenBank/DDBJ whole genome shotgun (WGS) entry which is preliminary data.</text>
</comment>
<sequence>MHLSPYTHGVLRRADLPDMGIATESQLNKAIRNDTLTRIGYNWYAVDNADPAVVTAIRLGARIGCLSACKHYGIWVERDAGLHLEVSKSRPQPIRLDKFVKSRHVSAVYGKVYTHRVRRLSPYPICSFEEAIEHVLRCHNRETCFITLESAINQGIMLLSDARTALTNHGTKKTALSKYLSASSESGSESRVRLFFLLRKVKVEAQVHIEGVGRVDLLVGNFVDC</sequence>
<keyword evidence="2" id="KW-1185">Reference proteome</keyword>
<dbReference type="OrthoDB" id="2594539at2"/>
<name>A0A4Q9V054_9ACTO</name>
<evidence type="ECO:0000313" key="2">
    <source>
        <dbReference type="Proteomes" id="UP000293036"/>
    </source>
</evidence>
<reference evidence="1 2" key="1">
    <citation type="submission" date="2019-02" db="EMBL/GenBank/DDBJ databases">
        <title>Arcanobacterium bovis sp. nov., isolated from the milk of a cow with mastitis.</title>
        <authorList>
            <person name="Sammra O."/>
            <person name="Foster G."/>
            <person name="Hassan A."/>
            <person name="Alssahen M."/>
            <person name="Laemmler C."/>
            <person name="Borowiak M."/>
            <person name="Malorny B."/>
            <person name="Abdulmawjood A."/>
        </authorList>
    </citation>
    <scope>NUCLEOTIDE SEQUENCE [LARGE SCALE GENOMIC DNA]</scope>
    <source>
        <strain evidence="1 2">C605018/01/1</strain>
    </source>
</reference>
<dbReference type="AlphaFoldDB" id="A0A4Q9V054"/>